<feature type="domain" description="Flagellar basal-body/hook protein C-terminal" evidence="7">
    <location>
        <begin position="446"/>
        <end position="483"/>
    </location>
</feature>
<keyword evidence="5" id="KW-0964">Secreted</keyword>
<keyword evidence="9" id="KW-0282">Flagellum</keyword>
<dbReference type="RefSeq" id="WP_138865365.1">
    <property type="nucleotide sequence ID" value="NZ_VCPC01000004.1"/>
</dbReference>
<evidence type="ECO:0000259" key="8">
    <source>
        <dbReference type="Pfam" id="PF22638"/>
    </source>
</evidence>
<evidence type="ECO:0000259" key="7">
    <source>
        <dbReference type="Pfam" id="PF06429"/>
    </source>
</evidence>
<dbReference type="NCBIfam" id="TIGR02492">
    <property type="entry name" value="flgK_ends"/>
    <property type="match status" value="1"/>
</dbReference>
<protein>
    <recommendedName>
        <fullName evidence="4">Flagellar hook-associated protein 1</fullName>
    </recommendedName>
</protein>
<keyword evidence="9" id="KW-0969">Cilium</keyword>
<dbReference type="PANTHER" id="PTHR30033:SF1">
    <property type="entry name" value="FLAGELLAR HOOK-ASSOCIATED PROTEIN 1"/>
    <property type="match status" value="1"/>
</dbReference>
<name>A0ABY2X6P0_9RHOB</name>
<evidence type="ECO:0000313" key="9">
    <source>
        <dbReference type="EMBL" id="TMV10792.1"/>
    </source>
</evidence>
<keyword evidence="9" id="KW-0966">Cell projection</keyword>
<dbReference type="InterPro" id="IPR010930">
    <property type="entry name" value="Flg_bb/hook_C_dom"/>
</dbReference>
<gene>
    <name evidence="9" type="primary">flgK</name>
    <name evidence="9" type="ORF">FGK64_18685</name>
</gene>
<dbReference type="InterPro" id="IPR053927">
    <property type="entry name" value="FlgK_helical"/>
</dbReference>
<keyword evidence="6" id="KW-0975">Bacterial flagellum</keyword>
<accession>A0ABY2X6P0</accession>
<organism evidence="9 10">
    <name type="scientific">Arenibacterium halophilum</name>
    <dbReference type="NCBI Taxonomy" id="2583821"/>
    <lineage>
        <taxon>Bacteria</taxon>
        <taxon>Pseudomonadati</taxon>
        <taxon>Pseudomonadota</taxon>
        <taxon>Alphaproteobacteria</taxon>
        <taxon>Rhodobacterales</taxon>
        <taxon>Paracoccaceae</taxon>
        <taxon>Arenibacterium</taxon>
    </lineage>
</organism>
<comment type="similarity">
    <text evidence="3">Belongs to the flagella basal body rod proteins family.</text>
</comment>
<dbReference type="Pfam" id="PF22638">
    <property type="entry name" value="FlgK_D1"/>
    <property type="match status" value="1"/>
</dbReference>
<evidence type="ECO:0000256" key="1">
    <source>
        <dbReference type="ARBA" id="ARBA00004365"/>
    </source>
</evidence>
<comment type="caution">
    <text evidence="9">The sequence shown here is derived from an EMBL/GenBank/DDBJ whole genome shotgun (WGS) entry which is preliminary data.</text>
</comment>
<keyword evidence="10" id="KW-1185">Reference proteome</keyword>
<dbReference type="EMBL" id="VCPC01000004">
    <property type="protein sequence ID" value="TMV10792.1"/>
    <property type="molecule type" value="Genomic_DNA"/>
</dbReference>
<evidence type="ECO:0000256" key="2">
    <source>
        <dbReference type="ARBA" id="ARBA00004613"/>
    </source>
</evidence>
<dbReference type="Proteomes" id="UP001191082">
    <property type="component" value="Unassembled WGS sequence"/>
</dbReference>
<dbReference type="Pfam" id="PF06429">
    <property type="entry name" value="Flg_bbr_C"/>
    <property type="match status" value="1"/>
</dbReference>
<evidence type="ECO:0000256" key="4">
    <source>
        <dbReference type="ARBA" id="ARBA00016244"/>
    </source>
</evidence>
<reference evidence="9 10" key="1">
    <citation type="submission" date="2019-05" db="EMBL/GenBank/DDBJ databases">
        <title>Marivita sp. nov. isolated from sea sediment.</title>
        <authorList>
            <person name="Kim W."/>
        </authorList>
    </citation>
    <scope>NUCLEOTIDE SEQUENCE [LARGE SCALE GENOMIC DNA]</scope>
    <source>
        <strain evidence="9 10">CAU 1492</strain>
    </source>
</reference>
<evidence type="ECO:0000313" key="10">
    <source>
        <dbReference type="Proteomes" id="UP001191082"/>
    </source>
</evidence>
<evidence type="ECO:0000256" key="3">
    <source>
        <dbReference type="ARBA" id="ARBA00009677"/>
    </source>
</evidence>
<evidence type="ECO:0000256" key="5">
    <source>
        <dbReference type="ARBA" id="ARBA00022525"/>
    </source>
</evidence>
<comment type="subcellular location">
    <subcellularLocation>
        <location evidence="1">Bacterial flagellum</location>
    </subcellularLocation>
    <subcellularLocation>
        <location evidence="2">Secreted</location>
    </subcellularLocation>
</comment>
<dbReference type="SUPFAM" id="SSF64518">
    <property type="entry name" value="Phase 1 flagellin"/>
    <property type="match status" value="1"/>
</dbReference>
<proteinExistence type="inferred from homology"/>
<sequence length="483" mass="50229">MTLGTALTTALSGLNVAGRASGVVSDNIANVMTPGYARRSLELSTRGDIAPGARVVGTTRHVDPALLASRRSADATLGKSTVLADFYSRLTNAIGTDTAGDSIAGRLARFENSLISAASRPDSDVRLRTVVQEANALANGLNLASDTIQNMRAEADAKIAASVVTLNNALSDIETLNGRIVSLGSSGSGAEALMDQRQNLIDRVNEIVPVRVVQRDRGRVALYSDGGVILMDGPAAKVEFSQTHTITPDMTLQSGALSALVVNGRVVQTGSDYKSLAGGTLAANFQVRDELAVAAQVELDAQARDLVERFEDPTVDPTLLAGDPGLFTDNNAAFVTTYEVGLAGRLKVNQLVDPAQGGDAWKIRDGLGAAIPGSPGDATLIKALGEALTSKRVPASGGFGSGALAAADIAATVISQVAQGSYRADRDLGFSSASQAELKKLELENGVDTDAELANLIVIEQAYAANARMIQVIDEMMESLLRI</sequence>
<feature type="domain" description="Flagellar hook-associated protein FlgK helical" evidence="8">
    <location>
        <begin position="90"/>
        <end position="312"/>
    </location>
</feature>
<dbReference type="PANTHER" id="PTHR30033">
    <property type="entry name" value="FLAGELLAR HOOK-ASSOCIATED PROTEIN 1"/>
    <property type="match status" value="1"/>
</dbReference>
<dbReference type="InterPro" id="IPR002371">
    <property type="entry name" value="FlgK"/>
</dbReference>
<evidence type="ECO:0000256" key="6">
    <source>
        <dbReference type="ARBA" id="ARBA00023143"/>
    </source>
</evidence>